<reference evidence="1 2" key="1">
    <citation type="journal article" date="2018" name="Nat. Biotechnol.">
        <title>A standardized bacterial taxonomy based on genome phylogeny substantially revises the tree of life.</title>
        <authorList>
            <person name="Parks D.H."/>
            <person name="Chuvochina M."/>
            <person name="Waite D.W."/>
            <person name="Rinke C."/>
            <person name="Skarshewski A."/>
            <person name="Chaumeil P.A."/>
            <person name="Hugenholtz P."/>
        </authorList>
    </citation>
    <scope>NUCLEOTIDE SEQUENCE [LARGE SCALE GENOMIC DNA]</scope>
    <source>
        <strain evidence="1">UBA9158</strain>
    </source>
</reference>
<evidence type="ECO:0000313" key="1">
    <source>
        <dbReference type="EMBL" id="HAN27390.1"/>
    </source>
</evidence>
<dbReference type="AlphaFoldDB" id="A0A3C1KKZ4"/>
<organism evidence="1 2">
    <name type="scientific">Haliea salexigens</name>
    <dbReference type="NCBI Taxonomy" id="287487"/>
    <lineage>
        <taxon>Bacteria</taxon>
        <taxon>Pseudomonadati</taxon>
        <taxon>Pseudomonadota</taxon>
        <taxon>Gammaproteobacteria</taxon>
        <taxon>Cellvibrionales</taxon>
        <taxon>Halieaceae</taxon>
        <taxon>Haliea</taxon>
    </lineage>
</organism>
<dbReference type="Gene3D" id="2.60.40.1890">
    <property type="entry name" value="PCu(A)C copper chaperone"/>
    <property type="match status" value="1"/>
</dbReference>
<accession>A0A3C1KKZ4</accession>
<dbReference type="InterPro" id="IPR036182">
    <property type="entry name" value="PCuAC_sf"/>
</dbReference>
<dbReference type="Pfam" id="PF04314">
    <property type="entry name" value="PCuAC"/>
    <property type="match status" value="1"/>
</dbReference>
<comment type="caution">
    <text evidence="1">The sequence shown here is derived from an EMBL/GenBank/DDBJ whole genome shotgun (WGS) entry which is preliminary data.</text>
</comment>
<dbReference type="InterPro" id="IPR058248">
    <property type="entry name" value="Lxx211020-like"/>
</dbReference>
<protein>
    <submittedName>
        <fullName evidence="1">Copper chaperone PCu(A)C</fullName>
    </submittedName>
</protein>
<dbReference type="SUPFAM" id="SSF110087">
    <property type="entry name" value="DR1885-like metal-binding protein"/>
    <property type="match status" value="1"/>
</dbReference>
<dbReference type="EMBL" id="DMND01000094">
    <property type="protein sequence ID" value="HAN27390.1"/>
    <property type="molecule type" value="Genomic_DNA"/>
</dbReference>
<gene>
    <name evidence="1" type="ORF">DCP75_06670</name>
</gene>
<dbReference type="PANTHER" id="PTHR36302:SF1">
    <property type="entry name" value="COPPER CHAPERONE PCU(A)C"/>
    <property type="match status" value="1"/>
</dbReference>
<sequence>MYGGGRMPRRDCSSLSRAAQRIAGNGPACKCYNLSPSGCDSFIAGVKKVSQKSIRVALLLAVITLPAAPGALAQALLEDAWVRALPPTQTRTAAYLVVRNTGAETIAVTAASASVAGRVELHETVEVDGMMRMQQQSVVRIPAGASLAFAPGGLHLMLLDLDAMPAVGDAVELCLTIDGAPICTSAETRRDAAPQGHDPHQHH</sequence>
<proteinExistence type="predicted"/>
<dbReference type="InterPro" id="IPR007410">
    <property type="entry name" value="LpqE-like"/>
</dbReference>
<dbReference type="PANTHER" id="PTHR36302">
    <property type="entry name" value="BLR7088 PROTEIN"/>
    <property type="match status" value="1"/>
</dbReference>
<evidence type="ECO:0000313" key="2">
    <source>
        <dbReference type="Proteomes" id="UP000259273"/>
    </source>
</evidence>
<name>A0A3C1KKZ4_9GAMM</name>
<dbReference type="Proteomes" id="UP000259273">
    <property type="component" value="Unassembled WGS sequence"/>
</dbReference>
<dbReference type="STRING" id="1121937.GCA_000423125_02713"/>